<dbReference type="EMBL" id="CP054929">
    <property type="protein sequence ID" value="QKW54103.1"/>
    <property type="molecule type" value="Genomic_DNA"/>
</dbReference>
<dbReference type="AlphaFoldDB" id="A0A7H8NHT5"/>
<keyword evidence="3" id="KW-1185">Reference proteome</keyword>
<dbReference type="Proteomes" id="UP000509303">
    <property type="component" value="Chromosome"/>
</dbReference>
<evidence type="ECO:0000313" key="2">
    <source>
        <dbReference type="EMBL" id="QKW54103.1"/>
    </source>
</evidence>
<dbReference type="EMBL" id="CP054929">
    <property type="protein sequence ID" value="QKW48227.1"/>
    <property type="molecule type" value="Genomic_DNA"/>
</dbReference>
<reference evidence="2 3" key="1">
    <citation type="submission" date="2020-06" db="EMBL/GenBank/DDBJ databases">
        <title>Genome mining for natural products.</title>
        <authorList>
            <person name="Zhang B."/>
            <person name="Shi J."/>
            <person name="Ge H."/>
        </authorList>
    </citation>
    <scope>NUCLEOTIDE SEQUENCE [LARGE SCALE GENOMIC DNA]</scope>
    <source>
        <strain evidence="2 3">NA00687</strain>
    </source>
</reference>
<evidence type="ECO:0000313" key="1">
    <source>
        <dbReference type="EMBL" id="QKW48227.1"/>
    </source>
</evidence>
<name>A0A7H8NHT5_9ACTN</name>
<gene>
    <name evidence="1" type="ORF">HUT08_00205</name>
    <name evidence="2" type="ORF">HUT08_36220</name>
</gene>
<dbReference type="RefSeq" id="WP_176159924.1">
    <property type="nucleotide sequence ID" value="NZ_CP054929.1"/>
</dbReference>
<organism evidence="2 3">
    <name type="scientific">Streptomyces buecherae</name>
    <dbReference type="NCBI Taxonomy" id="2763006"/>
    <lineage>
        <taxon>Bacteria</taxon>
        <taxon>Bacillati</taxon>
        <taxon>Actinomycetota</taxon>
        <taxon>Actinomycetes</taxon>
        <taxon>Kitasatosporales</taxon>
        <taxon>Streptomycetaceae</taxon>
        <taxon>Streptomyces</taxon>
    </lineage>
</organism>
<proteinExistence type="predicted"/>
<evidence type="ECO:0000313" key="3">
    <source>
        <dbReference type="Proteomes" id="UP000509303"/>
    </source>
</evidence>
<accession>A0A7H8NHT5</accession>
<protein>
    <submittedName>
        <fullName evidence="2">Uncharacterized protein</fullName>
    </submittedName>
</protein>
<sequence>MTICTPSADVSRTDCGRAAGALHRWLASGATQSGSGALCGWREESTGELSDPYPEITGYALTFLARPDLGSAEAACAAKAARWLLARAGAGDFRARPEKTAGAVYTFDLAMIAHGLLRLGQVSAAPRLVDSGLAYADLLVRAADKHGSLPTVLPGTAPGPLPEAWSTCGGVHLLKTVQALLSAADQGLAGAADLAASLVAGTDAWQKPHAFPPPTQPGSTLISLHALCYAAEGLWIWARHTGDSQALGRSRALTSWVWRQRLPTGGFPGFVDLTPDARNGTPAAGRQSDVFAQALRLALLHRLPQVDTDAQAALLQADLCHLTDGRAALPYRPGAPERHLNTWASMFAAQALRLAAVPDPTMNWQELV</sequence>